<keyword evidence="9" id="KW-1015">Disulfide bond</keyword>
<keyword evidence="7 10" id="KW-0479">Metal-binding</keyword>
<dbReference type="EC" id="1.11.1.-" evidence="10"/>
<reference evidence="12" key="1">
    <citation type="journal article" date="2020" name="Stud. Mycol.">
        <title>101 Dothideomycetes genomes: a test case for predicting lifestyles and emergence of pathogens.</title>
        <authorList>
            <person name="Haridas S."/>
            <person name="Albert R."/>
            <person name="Binder M."/>
            <person name="Bloem J."/>
            <person name="Labutti K."/>
            <person name="Salamov A."/>
            <person name="Andreopoulos B."/>
            <person name="Baker S."/>
            <person name="Barry K."/>
            <person name="Bills G."/>
            <person name="Bluhm B."/>
            <person name="Cannon C."/>
            <person name="Castanera R."/>
            <person name="Culley D."/>
            <person name="Daum C."/>
            <person name="Ezra D."/>
            <person name="Gonzalez J."/>
            <person name="Henrissat B."/>
            <person name="Kuo A."/>
            <person name="Liang C."/>
            <person name="Lipzen A."/>
            <person name="Lutzoni F."/>
            <person name="Magnuson J."/>
            <person name="Mondo S."/>
            <person name="Nolan M."/>
            <person name="Ohm R."/>
            <person name="Pangilinan J."/>
            <person name="Park H.-J."/>
            <person name="Ramirez L."/>
            <person name="Alfaro M."/>
            <person name="Sun H."/>
            <person name="Tritt A."/>
            <person name="Yoshinaga Y."/>
            <person name="Zwiers L.-H."/>
            <person name="Turgeon B."/>
            <person name="Goodwin S."/>
            <person name="Spatafora J."/>
            <person name="Crous P."/>
            <person name="Grigoriev I."/>
        </authorList>
    </citation>
    <scope>NUCLEOTIDE SEQUENCE</scope>
    <source>
        <strain evidence="12">ATCC 36951</strain>
    </source>
</reference>
<dbReference type="Proteomes" id="UP000799537">
    <property type="component" value="Unassembled WGS sequence"/>
</dbReference>
<dbReference type="PANTHER" id="PTHR31356:SF66">
    <property type="entry name" value="CATALASE-PEROXIDASE"/>
    <property type="match status" value="1"/>
</dbReference>
<comment type="cofactor">
    <cofactor evidence="7 10">
        <name>Ca(2+)</name>
        <dbReference type="ChEBI" id="CHEBI:29108"/>
    </cofactor>
    <text evidence="7 10">Binds 2 calcium ions per subunit.</text>
</comment>
<accession>A0A6A6C2W7</accession>
<organism evidence="12 13">
    <name type="scientific">Zasmidium cellare ATCC 36951</name>
    <dbReference type="NCBI Taxonomy" id="1080233"/>
    <lineage>
        <taxon>Eukaryota</taxon>
        <taxon>Fungi</taxon>
        <taxon>Dikarya</taxon>
        <taxon>Ascomycota</taxon>
        <taxon>Pezizomycotina</taxon>
        <taxon>Dothideomycetes</taxon>
        <taxon>Dothideomycetidae</taxon>
        <taxon>Mycosphaerellales</taxon>
        <taxon>Mycosphaerellaceae</taxon>
        <taxon>Zasmidium</taxon>
    </lineage>
</organism>
<evidence type="ECO:0000256" key="5">
    <source>
        <dbReference type="ARBA" id="ARBA00023180"/>
    </source>
</evidence>
<evidence type="ECO:0000256" key="10">
    <source>
        <dbReference type="RuleBase" id="RU363051"/>
    </source>
</evidence>
<feature type="site" description="Transition state stabilizer" evidence="8">
    <location>
        <position position="59"/>
    </location>
</feature>
<evidence type="ECO:0000256" key="3">
    <source>
        <dbReference type="ARBA" id="ARBA00022617"/>
    </source>
</evidence>
<dbReference type="InterPro" id="IPR044831">
    <property type="entry name" value="Ccp1-like"/>
</dbReference>
<feature type="active site" description="Proton acceptor" evidence="6">
    <location>
        <position position="63"/>
    </location>
</feature>
<dbReference type="Gene3D" id="1.10.420.10">
    <property type="entry name" value="Peroxidase, domain 2"/>
    <property type="match status" value="1"/>
</dbReference>
<dbReference type="GO" id="GO:0000302">
    <property type="term" value="P:response to reactive oxygen species"/>
    <property type="evidence" value="ECO:0007669"/>
    <property type="project" value="TreeGrafter"/>
</dbReference>
<dbReference type="PROSITE" id="PS50873">
    <property type="entry name" value="PEROXIDASE_4"/>
    <property type="match status" value="1"/>
</dbReference>
<dbReference type="GO" id="GO:0042744">
    <property type="term" value="P:hydrogen peroxide catabolic process"/>
    <property type="evidence" value="ECO:0007669"/>
    <property type="project" value="TreeGrafter"/>
</dbReference>
<feature type="binding site" evidence="7">
    <location>
        <position position="221"/>
    </location>
    <ligand>
        <name>Ca(2+)</name>
        <dbReference type="ChEBI" id="CHEBI:29108"/>
        <label>2</label>
    </ligand>
</feature>
<dbReference type="GO" id="GO:0004601">
    <property type="term" value="F:peroxidase activity"/>
    <property type="evidence" value="ECO:0007669"/>
    <property type="project" value="UniProtKB-KW"/>
</dbReference>
<dbReference type="RefSeq" id="XP_033662356.1">
    <property type="nucleotide sequence ID" value="XM_033808919.1"/>
</dbReference>
<feature type="binding site" evidence="7">
    <location>
        <position position="85"/>
    </location>
    <ligand>
        <name>Ca(2+)</name>
        <dbReference type="ChEBI" id="CHEBI:29108"/>
        <label>1</label>
    </ligand>
</feature>
<keyword evidence="13" id="KW-1185">Reference proteome</keyword>
<dbReference type="OrthoDB" id="2113341at2759"/>
<dbReference type="PRINTS" id="PR00458">
    <property type="entry name" value="PEROXIDASE"/>
</dbReference>
<protein>
    <recommendedName>
        <fullName evidence="10">Peroxidase</fullName>
        <ecNumber evidence="10">1.11.1.-</ecNumber>
    </recommendedName>
</protein>
<keyword evidence="7 10" id="KW-0106">Calcium</keyword>
<evidence type="ECO:0000313" key="13">
    <source>
        <dbReference type="Proteomes" id="UP000799537"/>
    </source>
</evidence>
<dbReference type="EMBL" id="ML993619">
    <property type="protein sequence ID" value="KAF2161467.1"/>
    <property type="molecule type" value="Genomic_DNA"/>
</dbReference>
<dbReference type="Gene3D" id="1.10.520.10">
    <property type="match status" value="1"/>
</dbReference>
<evidence type="ECO:0000313" key="12">
    <source>
        <dbReference type="EMBL" id="KAF2161467.1"/>
    </source>
</evidence>
<comment type="cofactor">
    <cofactor evidence="7">
        <name>heme b</name>
        <dbReference type="ChEBI" id="CHEBI:60344"/>
    </cofactor>
    <text evidence="7">Binds 1 heme b (iron(II)-protoporphyrin IX) group per subunit.</text>
</comment>
<feature type="binding site" description="axial binding residue" evidence="7">
    <location>
        <position position="194"/>
    </location>
    <ligand>
        <name>heme b</name>
        <dbReference type="ChEBI" id="CHEBI:60344"/>
    </ligand>
    <ligandPart>
        <name>Fe</name>
        <dbReference type="ChEBI" id="CHEBI:18248"/>
    </ligandPart>
</feature>
<keyword evidence="3 7" id="KW-0349">Heme</keyword>
<dbReference type="GeneID" id="54562191"/>
<evidence type="ECO:0000256" key="6">
    <source>
        <dbReference type="PIRSR" id="PIRSR601621-1"/>
    </source>
</evidence>
<evidence type="ECO:0000256" key="1">
    <source>
        <dbReference type="ARBA" id="ARBA00006089"/>
    </source>
</evidence>
<dbReference type="GO" id="GO:0020037">
    <property type="term" value="F:heme binding"/>
    <property type="evidence" value="ECO:0007669"/>
    <property type="project" value="UniProtKB-UniRule"/>
</dbReference>
<dbReference type="InterPro" id="IPR010255">
    <property type="entry name" value="Haem_peroxidase_sf"/>
</dbReference>
<evidence type="ECO:0000256" key="8">
    <source>
        <dbReference type="PIRSR" id="PIRSR601621-3"/>
    </source>
</evidence>
<evidence type="ECO:0000256" key="4">
    <source>
        <dbReference type="ARBA" id="ARBA00023002"/>
    </source>
</evidence>
<feature type="binding site" evidence="7">
    <location>
        <position position="214"/>
    </location>
    <ligand>
        <name>Ca(2+)</name>
        <dbReference type="ChEBI" id="CHEBI:29108"/>
        <label>2</label>
    </ligand>
</feature>
<dbReference type="AlphaFoldDB" id="A0A6A6C2W7"/>
<dbReference type="InterPro" id="IPR002016">
    <property type="entry name" value="Haem_peroxidase"/>
</dbReference>
<dbReference type="SUPFAM" id="SSF48113">
    <property type="entry name" value="Heme-dependent peroxidases"/>
    <property type="match status" value="1"/>
</dbReference>
<gene>
    <name evidence="12" type="ORF">M409DRAFT_28196</name>
</gene>
<feature type="binding site" evidence="7">
    <location>
        <position position="83"/>
    </location>
    <ligand>
        <name>Ca(2+)</name>
        <dbReference type="ChEBI" id="CHEBI:29108"/>
        <label>1</label>
    </ligand>
</feature>
<keyword evidence="5" id="KW-0325">Glycoprotein</keyword>
<dbReference type="InterPro" id="IPR001621">
    <property type="entry name" value="Ligninase"/>
</dbReference>
<feature type="binding site" evidence="7">
    <location>
        <position position="195"/>
    </location>
    <ligand>
        <name>Ca(2+)</name>
        <dbReference type="ChEBI" id="CHEBI:29108"/>
        <label>2</label>
    </ligand>
</feature>
<evidence type="ECO:0000256" key="9">
    <source>
        <dbReference type="PIRSR" id="PIRSR601621-4"/>
    </source>
</evidence>
<keyword evidence="10" id="KW-0732">Signal</keyword>
<evidence type="ECO:0000256" key="2">
    <source>
        <dbReference type="ARBA" id="ARBA00022559"/>
    </source>
</evidence>
<feature type="binding site" evidence="7">
    <location>
        <position position="216"/>
    </location>
    <ligand>
        <name>Ca(2+)</name>
        <dbReference type="ChEBI" id="CHEBI:29108"/>
        <label>2</label>
    </ligand>
</feature>
<feature type="disulfide bond" evidence="9">
    <location>
        <begin position="50"/>
        <end position="136"/>
    </location>
</feature>
<keyword evidence="7" id="KW-0408">Iron</keyword>
<feature type="binding site" evidence="7">
    <location>
        <position position="81"/>
    </location>
    <ligand>
        <name>Ca(2+)</name>
        <dbReference type="ChEBI" id="CHEBI:29108"/>
        <label>1</label>
    </ligand>
</feature>
<evidence type="ECO:0000259" key="11">
    <source>
        <dbReference type="PROSITE" id="PS50873"/>
    </source>
</evidence>
<dbReference type="GO" id="GO:0046872">
    <property type="term" value="F:metal ion binding"/>
    <property type="evidence" value="ECO:0007669"/>
    <property type="project" value="UniProtKB-UniRule"/>
</dbReference>
<feature type="chain" id="PRO_5025716078" description="Peroxidase" evidence="10">
    <location>
        <begin position="22"/>
        <end position="300"/>
    </location>
</feature>
<keyword evidence="2 10" id="KW-0575">Peroxidase</keyword>
<comment type="similarity">
    <text evidence="1 10">Belongs to the peroxidase family. Ligninase subfamily.</text>
</comment>
<feature type="signal peptide" evidence="10">
    <location>
        <begin position="1"/>
        <end position="21"/>
    </location>
</feature>
<keyword evidence="4 10" id="KW-0560">Oxidoreductase</keyword>
<evidence type="ECO:0000256" key="7">
    <source>
        <dbReference type="PIRSR" id="PIRSR601621-2"/>
    </source>
</evidence>
<feature type="domain" description="Plant heme peroxidase family profile" evidence="11">
    <location>
        <begin position="39"/>
        <end position="300"/>
    </location>
</feature>
<sequence length="300" mass="31912">MARRCSSLLLAGLQLLALANSTYIAQPRDIAHDVVWKDIRSELWTRFQGCTRGASFAIRFAFHDAATTSLQTPYYAPASGGADGSLLLSDEESARSENNPLQAFRSNLSAIYDAYKPHIGAADLVQFAGSLGIYACSGGPLIKTVVGRKDSAAAAPPNLLPSAFGPGADADVLLSLFADKGFSPQDLSALVGAHTVSQSFAQQANHIPVGGQQDTTPTKWDVVFYQEAVAGKGARPRAFQFDSDVNLARGNETKGYFEQFAANKGSWDEAFVRAMEKMSLLGVPEEAKGALVDCTDVVKG</sequence>
<dbReference type="GO" id="GO:0034599">
    <property type="term" value="P:cellular response to oxidative stress"/>
    <property type="evidence" value="ECO:0007669"/>
    <property type="project" value="InterPro"/>
</dbReference>
<dbReference type="PRINTS" id="PR00462">
    <property type="entry name" value="LIGNINASE"/>
</dbReference>
<feature type="binding site" evidence="7">
    <location>
        <position position="64"/>
    </location>
    <ligand>
        <name>Ca(2+)</name>
        <dbReference type="ChEBI" id="CHEBI:29108"/>
        <label>1</label>
    </ligand>
</feature>
<proteinExistence type="inferred from homology"/>
<name>A0A6A6C2W7_ZASCE</name>
<dbReference type="Pfam" id="PF00141">
    <property type="entry name" value="peroxidase"/>
    <property type="match status" value="1"/>
</dbReference>
<dbReference type="PANTHER" id="PTHR31356">
    <property type="entry name" value="THYLAKOID LUMENAL 29 KDA PROTEIN, CHLOROPLASTIC-RELATED"/>
    <property type="match status" value="1"/>
</dbReference>